<dbReference type="STRING" id="1307839.L21SP5_00969"/>
<dbReference type="PANTHER" id="PTHR30522:SF0">
    <property type="entry name" value="NUCLEOSIDE TRIPHOSPHATE PYROPHOSPHOHYDROLASE"/>
    <property type="match status" value="1"/>
</dbReference>
<dbReference type="GO" id="GO:0046061">
    <property type="term" value="P:dATP catabolic process"/>
    <property type="evidence" value="ECO:0007669"/>
    <property type="project" value="TreeGrafter"/>
</dbReference>
<dbReference type="PANTHER" id="PTHR30522">
    <property type="entry name" value="NUCLEOSIDE TRIPHOSPHATE PYROPHOSPHOHYDROLASE"/>
    <property type="match status" value="1"/>
</dbReference>
<keyword evidence="7" id="KW-1185">Reference proteome</keyword>
<evidence type="ECO:0000259" key="5">
    <source>
        <dbReference type="Pfam" id="PF03819"/>
    </source>
</evidence>
<dbReference type="EMBL" id="CP013118">
    <property type="protein sequence ID" value="ALO14636.1"/>
    <property type="molecule type" value="Genomic_DNA"/>
</dbReference>
<dbReference type="GO" id="GO:0046081">
    <property type="term" value="P:dUTP catabolic process"/>
    <property type="evidence" value="ECO:0007669"/>
    <property type="project" value="TreeGrafter"/>
</dbReference>
<dbReference type="GO" id="GO:0006203">
    <property type="term" value="P:dGTP catabolic process"/>
    <property type="evidence" value="ECO:0007669"/>
    <property type="project" value="TreeGrafter"/>
</dbReference>
<protein>
    <recommendedName>
        <fullName evidence="4">Nucleoside triphosphate pyrophosphohydrolase</fullName>
        <ecNumber evidence="3">3.6.1.8</ecNumber>
    </recommendedName>
</protein>
<dbReference type="RefSeq" id="WP_057952162.1">
    <property type="nucleotide sequence ID" value="NZ_CP013118.1"/>
</dbReference>
<dbReference type="PATRIC" id="fig|1307839.3.peg.1027"/>
<dbReference type="Proteomes" id="UP000064893">
    <property type="component" value="Chromosome"/>
</dbReference>
<name>A0A0S2HXW8_9BACT</name>
<proteinExistence type="inferred from homology"/>
<evidence type="ECO:0000256" key="4">
    <source>
        <dbReference type="ARBA" id="ARBA00074799"/>
    </source>
</evidence>
<evidence type="ECO:0000256" key="3">
    <source>
        <dbReference type="ARBA" id="ARBA00066372"/>
    </source>
</evidence>
<dbReference type="InterPro" id="IPR004518">
    <property type="entry name" value="MazG-like_dom"/>
</dbReference>
<dbReference type="GO" id="GO:0046047">
    <property type="term" value="P:TTP catabolic process"/>
    <property type="evidence" value="ECO:0007669"/>
    <property type="project" value="TreeGrafter"/>
</dbReference>
<dbReference type="InterPro" id="IPR048011">
    <property type="entry name" value="NTP-PPase_MazG-like_C"/>
</dbReference>
<sequence length="267" mass="31298">MQQEGNQQTLDTFKKLIDIMNDLRAQCPWDKKQTLESLRNLTIEETYELADAILERDGNEIKKELGDILLHIVFYSKIGAENDWFTINEVMESLNQKLIYRHPHIYGDTSAQSATEVEENWEALKLKEKGRKKRVLEGVPKSLPALVKANRIQQKVRGVGFDWTEREQVWGKVDEELREVKDEIAQKNSHEDIEAEFGDLFFSLINAARLYDIDPETALERTNKKFINRFNYLEQQTLQKGKDLHKMSLEEMDVIWEEAKQFDGNNH</sequence>
<dbReference type="GO" id="GO:0047693">
    <property type="term" value="F:ATP diphosphatase activity"/>
    <property type="evidence" value="ECO:0007669"/>
    <property type="project" value="UniProtKB-EC"/>
</dbReference>
<evidence type="ECO:0000256" key="2">
    <source>
        <dbReference type="ARBA" id="ARBA00061115"/>
    </source>
</evidence>
<comment type="similarity">
    <text evidence="2">Belongs to the nucleoside triphosphate pyrophosphohydrolase family.</text>
</comment>
<feature type="domain" description="NTP pyrophosphohydrolase MazG-like" evidence="5">
    <location>
        <begin position="33"/>
        <end position="105"/>
    </location>
</feature>
<dbReference type="SUPFAM" id="SSF101386">
    <property type="entry name" value="all-alpha NTP pyrophosphatases"/>
    <property type="match status" value="2"/>
</dbReference>
<dbReference type="CDD" id="cd11528">
    <property type="entry name" value="NTP-PPase_MazG_Nterm"/>
    <property type="match status" value="1"/>
</dbReference>
<comment type="catalytic activity">
    <reaction evidence="1">
        <text>ATP + H2O = AMP + diphosphate + H(+)</text>
        <dbReference type="Rhea" id="RHEA:14245"/>
        <dbReference type="ChEBI" id="CHEBI:15377"/>
        <dbReference type="ChEBI" id="CHEBI:15378"/>
        <dbReference type="ChEBI" id="CHEBI:30616"/>
        <dbReference type="ChEBI" id="CHEBI:33019"/>
        <dbReference type="ChEBI" id="CHEBI:456215"/>
        <dbReference type="EC" id="3.6.1.8"/>
    </reaction>
</comment>
<dbReference type="KEGG" id="blq:L21SP5_00969"/>
<dbReference type="EC" id="3.6.1.8" evidence="3"/>
<evidence type="ECO:0000313" key="6">
    <source>
        <dbReference type="EMBL" id="ALO14636.1"/>
    </source>
</evidence>
<gene>
    <name evidence="6" type="primary">mazG</name>
    <name evidence="6" type="ORF">L21SP5_00969</name>
</gene>
<feature type="domain" description="NTP pyrophosphohydrolase MazG-like" evidence="5">
    <location>
        <begin position="173"/>
        <end position="230"/>
    </location>
</feature>
<reference evidence="6 7" key="1">
    <citation type="submission" date="2015-11" db="EMBL/GenBank/DDBJ databases">
        <title>Description and complete genome sequence of a novel strain predominating in hypersaline microbial mats and representing a new family of the Bacteriodetes phylum.</title>
        <authorList>
            <person name="Spring S."/>
            <person name="Bunk B."/>
            <person name="Sproer C."/>
            <person name="Klenk H.-P."/>
        </authorList>
    </citation>
    <scope>NUCLEOTIDE SEQUENCE [LARGE SCALE GENOMIC DNA]</scope>
    <source>
        <strain evidence="6 7">L21-Spi-D4</strain>
    </source>
</reference>
<dbReference type="Pfam" id="PF03819">
    <property type="entry name" value="MazG"/>
    <property type="match status" value="2"/>
</dbReference>
<dbReference type="NCBIfam" id="TIGR00444">
    <property type="entry name" value="mazG"/>
    <property type="match status" value="1"/>
</dbReference>
<dbReference type="InterPro" id="IPR011551">
    <property type="entry name" value="NTP_PyrPHydrolase_MazG"/>
</dbReference>
<dbReference type="OrthoDB" id="9808939at2"/>
<dbReference type="FunFam" id="1.10.287.1080:FF:000003">
    <property type="entry name" value="Nucleoside triphosphate pyrophosphohydrolase"/>
    <property type="match status" value="1"/>
</dbReference>
<accession>A0A0S2HXW8</accession>
<dbReference type="GO" id="GO:0006950">
    <property type="term" value="P:response to stress"/>
    <property type="evidence" value="ECO:0007669"/>
    <property type="project" value="UniProtKB-ARBA"/>
</dbReference>
<keyword evidence="6" id="KW-0378">Hydrolase</keyword>
<dbReference type="InterPro" id="IPR048015">
    <property type="entry name" value="NTP-PPase_MazG-like_N"/>
</dbReference>
<dbReference type="AlphaFoldDB" id="A0A0S2HXW8"/>
<dbReference type="FunFam" id="1.10.287.1080:FF:000001">
    <property type="entry name" value="Nucleoside triphosphate pyrophosphohydrolase"/>
    <property type="match status" value="1"/>
</dbReference>
<dbReference type="CDD" id="cd11529">
    <property type="entry name" value="NTP-PPase_MazG_Cterm"/>
    <property type="match status" value="1"/>
</dbReference>
<dbReference type="GO" id="GO:0046076">
    <property type="term" value="P:dTTP catabolic process"/>
    <property type="evidence" value="ECO:0007669"/>
    <property type="project" value="TreeGrafter"/>
</dbReference>
<organism evidence="6 7">
    <name type="scientific">Salinivirga cyanobacteriivorans</name>
    <dbReference type="NCBI Taxonomy" id="1307839"/>
    <lineage>
        <taxon>Bacteria</taxon>
        <taxon>Pseudomonadati</taxon>
        <taxon>Bacteroidota</taxon>
        <taxon>Bacteroidia</taxon>
        <taxon>Bacteroidales</taxon>
        <taxon>Salinivirgaceae</taxon>
        <taxon>Salinivirga</taxon>
    </lineage>
</organism>
<dbReference type="GO" id="GO:0046052">
    <property type="term" value="P:UTP catabolic process"/>
    <property type="evidence" value="ECO:0007669"/>
    <property type="project" value="TreeGrafter"/>
</dbReference>
<evidence type="ECO:0000313" key="7">
    <source>
        <dbReference type="Proteomes" id="UP000064893"/>
    </source>
</evidence>
<dbReference type="Gene3D" id="1.10.287.1080">
    <property type="entry name" value="MazG-like"/>
    <property type="match status" value="2"/>
</dbReference>
<evidence type="ECO:0000256" key="1">
    <source>
        <dbReference type="ARBA" id="ARBA00052141"/>
    </source>
</evidence>
<dbReference type="NCBIfam" id="NF007113">
    <property type="entry name" value="PRK09562.1"/>
    <property type="match status" value="1"/>
</dbReference>